<evidence type="ECO:0000256" key="1">
    <source>
        <dbReference type="ARBA" id="ARBA00023002"/>
    </source>
</evidence>
<reference evidence="4 5" key="1">
    <citation type="submission" date="2018-05" db="EMBL/GenBank/DDBJ databases">
        <title>Genomic Encyclopedia of Type Strains, Phase IV (KMG-IV): sequencing the most valuable type-strain genomes for metagenomic binning, comparative biology and taxonomic classification.</title>
        <authorList>
            <person name="Goeker M."/>
        </authorList>
    </citation>
    <scope>NUCLEOTIDE SEQUENCE [LARGE SCALE GENOMIC DNA]</scope>
    <source>
        <strain evidence="4 5">DSM 6462</strain>
    </source>
</reference>
<dbReference type="OrthoDB" id="1490270at2"/>
<sequence length="518" mass="55775">MTRHETFPTARLATVRPISVAILAMGGQGGGVLSDWVVALAEAQGWVAQSTSVPGVAQRTGATIYYVEMLPAQDGQAPILSLMPTPGDVDVVLAAEFMEAGRSMLRGLVTPERTTLITSSHRSFAVGEKEKPGNGIGDPRVVVEAAGIAAKRIIAFDMETLATKNGSVISAAMFGALAAAEVLPFPRSAFEDAVKAGGKGVDASLRAFSAAYDRTREKPRDTVSGEPEKALPPLPDHVGHAALDALVTRIRKELPAEAHAMAFAGVKRLVDYQDVAYAGAYLDRLAALTALDAAHGGAAKGFAFTTETAKYLAVAMAYDDVIRVADLKTRASRFDRVRREVGAKGDQIVYTTEYMHPRMEEVAGTLPAGLGRFLEARPKLFRAMDRLVNRGRRVRTGTIGWFLSLYVVASLKPIRLRTLRHEREMAHVAHWLDVATTALPQDYDLAVEAIACRRLVKGYSDTHARGQSKFDRVLAAVPMLTAKPEGAAWLRRLKQAALMDEEGKALDGALSTAESAYR</sequence>
<dbReference type="PANTHER" id="PTHR43854:SF1">
    <property type="entry name" value="INDOLEPYRUVATE OXIDOREDUCTASE SUBUNIT IORB"/>
    <property type="match status" value="1"/>
</dbReference>
<keyword evidence="1" id="KW-0560">Oxidoreductase</keyword>
<dbReference type="PANTHER" id="PTHR43854">
    <property type="entry name" value="INDOLEPYRUVATE OXIDOREDUCTASE SUBUNIT IORB"/>
    <property type="match status" value="1"/>
</dbReference>
<dbReference type="EMBL" id="QJJK01000012">
    <property type="protein sequence ID" value="PXW54051.1"/>
    <property type="molecule type" value="Genomic_DNA"/>
</dbReference>
<dbReference type="Pfam" id="PF20169">
    <property type="entry name" value="DUF6537"/>
    <property type="match status" value="1"/>
</dbReference>
<dbReference type="Proteomes" id="UP000248021">
    <property type="component" value="Unassembled WGS sequence"/>
</dbReference>
<dbReference type="InterPro" id="IPR002869">
    <property type="entry name" value="Pyrv_flavodox_OxRed_cen"/>
</dbReference>
<dbReference type="AlphaFoldDB" id="A0A2V3TYA7"/>
<dbReference type="Gene3D" id="3.40.920.10">
    <property type="entry name" value="Pyruvate-ferredoxin oxidoreductase, PFOR, domain III"/>
    <property type="match status" value="1"/>
</dbReference>
<organism evidence="4 5">
    <name type="scientific">Chelatococcus asaccharovorans</name>
    <dbReference type="NCBI Taxonomy" id="28210"/>
    <lineage>
        <taxon>Bacteria</taxon>
        <taxon>Pseudomonadati</taxon>
        <taxon>Pseudomonadota</taxon>
        <taxon>Alphaproteobacteria</taxon>
        <taxon>Hyphomicrobiales</taxon>
        <taxon>Chelatococcaceae</taxon>
        <taxon>Chelatococcus</taxon>
    </lineage>
</organism>
<dbReference type="Pfam" id="PF01558">
    <property type="entry name" value="POR"/>
    <property type="match status" value="1"/>
</dbReference>
<evidence type="ECO:0000259" key="3">
    <source>
        <dbReference type="Pfam" id="PF20169"/>
    </source>
</evidence>
<feature type="domain" description="DUF6537" evidence="3">
    <location>
        <begin position="259"/>
        <end position="474"/>
    </location>
</feature>
<dbReference type="InterPro" id="IPR052198">
    <property type="entry name" value="IorB_Oxidoreductase"/>
</dbReference>
<evidence type="ECO:0000313" key="4">
    <source>
        <dbReference type="EMBL" id="PXW54051.1"/>
    </source>
</evidence>
<dbReference type="InterPro" id="IPR046667">
    <property type="entry name" value="DUF6537"/>
</dbReference>
<dbReference type="GO" id="GO:0016903">
    <property type="term" value="F:oxidoreductase activity, acting on the aldehyde or oxo group of donors"/>
    <property type="evidence" value="ECO:0007669"/>
    <property type="project" value="InterPro"/>
</dbReference>
<name>A0A2V3TYA7_9HYPH</name>
<feature type="domain" description="Pyruvate/ketoisovalerate oxidoreductase catalytic" evidence="2">
    <location>
        <begin position="26"/>
        <end position="213"/>
    </location>
</feature>
<keyword evidence="5" id="KW-1185">Reference proteome</keyword>
<dbReference type="RefSeq" id="WP_110377297.1">
    <property type="nucleotide sequence ID" value="NZ_JAHBRY010000002.1"/>
</dbReference>
<keyword evidence="4" id="KW-0670">Pyruvate</keyword>
<protein>
    <submittedName>
        <fullName evidence="4">Indolepyruvate ferredoxin oxidoreductase beta subunit</fullName>
    </submittedName>
</protein>
<dbReference type="SUPFAM" id="SSF53323">
    <property type="entry name" value="Pyruvate-ferredoxin oxidoreductase, PFOR, domain III"/>
    <property type="match status" value="1"/>
</dbReference>
<accession>A0A2V3TYA7</accession>
<dbReference type="NCBIfam" id="NF006179">
    <property type="entry name" value="PRK08312.1"/>
    <property type="match status" value="1"/>
</dbReference>
<gene>
    <name evidence="4" type="ORF">C7450_11280</name>
</gene>
<comment type="caution">
    <text evidence="4">The sequence shown here is derived from an EMBL/GenBank/DDBJ whole genome shotgun (WGS) entry which is preliminary data.</text>
</comment>
<dbReference type="InterPro" id="IPR019752">
    <property type="entry name" value="Pyrv/ketoisovalerate_OxRed_cat"/>
</dbReference>
<evidence type="ECO:0000259" key="2">
    <source>
        <dbReference type="Pfam" id="PF01558"/>
    </source>
</evidence>
<proteinExistence type="predicted"/>
<evidence type="ECO:0000313" key="5">
    <source>
        <dbReference type="Proteomes" id="UP000248021"/>
    </source>
</evidence>